<dbReference type="RefSeq" id="WP_137343819.1">
    <property type="nucleotide sequence ID" value="NZ_BSQH01000016.1"/>
</dbReference>
<dbReference type="Proteomes" id="UP000304900">
    <property type="component" value="Unassembled WGS sequence"/>
</dbReference>
<sequence length="63" mass="6964">MKKLPKGVMNQITGGVCKGAIMQLGKSFLLTGMLSGWAAQVFFVPFDFCQFRSDKPISPLKLR</sequence>
<dbReference type="EMBL" id="SZVO01000020">
    <property type="protein sequence ID" value="TKT87391.1"/>
    <property type="molecule type" value="Genomic_DNA"/>
</dbReference>
<evidence type="ECO:0000313" key="1">
    <source>
        <dbReference type="EMBL" id="TKT87391.1"/>
    </source>
</evidence>
<gene>
    <name evidence="1" type="ORF">FDK13_30575</name>
</gene>
<evidence type="ECO:0000313" key="2">
    <source>
        <dbReference type="Proteomes" id="UP000304900"/>
    </source>
</evidence>
<organism evidence="1 2">
    <name type="scientific">Dyadobacter frigoris</name>
    <dbReference type="NCBI Taxonomy" id="2576211"/>
    <lineage>
        <taxon>Bacteria</taxon>
        <taxon>Pseudomonadati</taxon>
        <taxon>Bacteroidota</taxon>
        <taxon>Cytophagia</taxon>
        <taxon>Cytophagales</taxon>
        <taxon>Spirosomataceae</taxon>
        <taxon>Dyadobacter</taxon>
    </lineage>
</organism>
<keyword evidence="2" id="KW-1185">Reference proteome</keyword>
<dbReference type="AlphaFoldDB" id="A0A4U6CUY2"/>
<protein>
    <submittedName>
        <fullName evidence="1">Uncharacterized protein</fullName>
    </submittedName>
</protein>
<reference evidence="1 2" key="1">
    <citation type="submission" date="2019-05" db="EMBL/GenBank/DDBJ databases">
        <title>Dyadobacter AR-3-8 sp. nov., isolated from arctic soil.</title>
        <authorList>
            <person name="Chaudhary D.K."/>
        </authorList>
    </citation>
    <scope>NUCLEOTIDE SEQUENCE [LARGE SCALE GENOMIC DNA]</scope>
    <source>
        <strain evidence="1 2">AR-3-8</strain>
    </source>
</reference>
<accession>A0A4U6CUY2</accession>
<proteinExistence type="predicted"/>
<comment type="caution">
    <text evidence="1">The sequence shown here is derived from an EMBL/GenBank/DDBJ whole genome shotgun (WGS) entry which is preliminary data.</text>
</comment>
<name>A0A4U6CUY2_9BACT</name>